<reference evidence="4" key="3">
    <citation type="submission" date="2021-06" db="EMBL/GenBank/DDBJ databases">
        <title>Genomic Description and Analysis of Intracellular Bacteria, Candidatus Berkiella cookevillensis and Candidatus Berkiella aquae.</title>
        <authorList>
            <person name="Kidane D.T."/>
            <person name="Mehari Y.T."/>
            <person name="Rice F.C."/>
            <person name="Arivett B.A."/>
            <person name="Farone A.L."/>
            <person name="Berk S.G."/>
            <person name="Farone M.B."/>
        </authorList>
    </citation>
    <scope>NUCLEOTIDE SEQUENCE</scope>
    <source>
        <strain evidence="4">HT99</strain>
    </source>
</reference>
<organism evidence="3">
    <name type="scientific">Candidatus Berkiella aquae</name>
    <dbReference type="NCBI Taxonomy" id="295108"/>
    <lineage>
        <taxon>Bacteria</taxon>
        <taxon>Pseudomonadati</taxon>
        <taxon>Pseudomonadota</taxon>
        <taxon>Gammaproteobacteria</taxon>
        <taxon>Candidatus Berkiellales</taxon>
        <taxon>Candidatus Berkiellaceae</taxon>
        <taxon>Candidatus Berkiella</taxon>
    </lineage>
</organism>
<evidence type="ECO:0000256" key="1">
    <source>
        <dbReference type="SAM" id="MobiDB-lite"/>
    </source>
</evidence>
<dbReference type="AlphaFoldDB" id="A0A0Q9YYD8"/>
<dbReference type="Pfam" id="PF24754">
    <property type="entry name" value="MavL"/>
    <property type="match status" value="1"/>
</dbReference>
<evidence type="ECO:0000313" key="4">
    <source>
        <dbReference type="EMBL" id="MCS5711146.1"/>
    </source>
</evidence>
<keyword evidence="5" id="KW-1185">Reference proteome</keyword>
<proteinExistence type="predicted"/>
<reference evidence="3" key="1">
    <citation type="submission" date="2015-09" db="EMBL/GenBank/DDBJ databases">
        <title>Draft Genome Sequences of Two Novel Amoeba-resistant Intranuclear Bacteria, Candidatus Berkiella cookevillensis and Candidatus Berkiella aquae.</title>
        <authorList>
            <person name="Mehari Y.T."/>
            <person name="Arivett B.A."/>
            <person name="Farone A.L."/>
            <person name="Gunderson J.H."/>
            <person name="Farone M.B."/>
        </authorList>
    </citation>
    <scope>NUCLEOTIDE SEQUENCE [LARGE SCALE GENOMIC DNA]</scope>
    <source>
        <strain evidence="3">HT99</strain>
    </source>
</reference>
<feature type="domain" description="Macrodomain effector MavL" evidence="2">
    <location>
        <begin position="2"/>
        <end position="321"/>
    </location>
</feature>
<dbReference type="OrthoDB" id="569482at2"/>
<comment type="caution">
    <text evidence="3">The sequence shown here is derived from an EMBL/GenBank/DDBJ whole genome shotgun (WGS) entry which is preliminary data.</text>
</comment>
<name>A0A0Q9YYD8_9GAMM</name>
<accession>A0A0Q9YYD8</accession>
<feature type="region of interest" description="Disordered" evidence="1">
    <location>
        <begin position="585"/>
        <end position="610"/>
    </location>
</feature>
<evidence type="ECO:0000313" key="3">
    <source>
        <dbReference type="EMBL" id="KRG21187.1"/>
    </source>
</evidence>
<dbReference type="InterPro" id="IPR057098">
    <property type="entry name" value="MavL"/>
</dbReference>
<reference evidence="4" key="2">
    <citation type="journal article" date="2016" name="Genome Announc.">
        <title>Draft Genome Sequences of Two Novel Amoeba-Resistant Intranuclear Bacteria, 'Candidatus Berkiella cookevillensis' and 'Candidatus Berkiella aquae'.</title>
        <authorList>
            <person name="Mehari Y.T."/>
            <person name="Arivett B.A."/>
            <person name="Farone A.L."/>
            <person name="Gunderson J.H."/>
            <person name="Farone M.B."/>
        </authorList>
    </citation>
    <scope>NUCLEOTIDE SEQUENCE</scope>
    <source>
        <strain evidence="4">HT99</strain>
    </source>
</reference>
<evidence type="ECO:0000313" key="5">
    <source>
        <dbReference type="Proteomes" id="UP000051497"/>
    </source>
</evidence>
<dbReference type="Proteomes" id="UP000051497">
    <property type="component" value="Unassembled WGS sequence"/>
</dbReference>
<gene>
    <name evidence="4" type="ORF">HT99x_006855</name>
    <name evidence="3" type="ORF">HT99x_01743</name>
</gene>
<dbReference type="EMBL" id="LKAJ01000006">
    <property type="protein sequence ID" value="KRG21187.1"/>
    <property type="molecule type" value="Genomic_DNA"/>
</dbReference>
<dbReference type="RefSeq" id="WP_075066367.1">
    <property type="nucleotide sequence ID" value="NZ_LKAJ02000001.1"/>
</dbReference>
<protein>
    <recommendedName>
        <fullName evidence="2">Macrodomain effector MavL domain-containing protein</fullName>
    </recommendedName>
</protein>
<evidence type="ECO:0000259" key="2">
    <source>
        <dbReference type="Pfam" id="PF24754"/>
    </source>
</evidence>
<sequence>MYNVIISEVTQQKVEAYLQELKSNPENIGQHLKETLNNNNIKIADLTKETLLDYLIQSKKPKIFAESPQLVTGDNRSWNQNELSILGDINVTMNVQVYDNGNWFSPTAHSKPFNAGILYTPGALLKNKNCPDYKEVVKDGKVDKQALKALYERRLLPMLLNANKECGDNNEKGFFAIPGLGCGEFAGDYKAQVVKLFPEILQEIINENKDKLQNIQGYYCTPGPGQAKSKVDGPPAFILDDPMRAPPLLSHPSVHGEQFKDCKLFKVVAWDHASWPGNDFYALNDRNTDDGVSAAATNTIEKLTGIKGNYVKGKYLPPQGYRDWQEVIEKNGLKLTSSGRVKVINHKAQKAEVDSPVIKAQTTKPVTQAMGEMGKMLAQSADPNSFYNQWIKNSPHEQKVAEFSQQLSKLLQGRPGGQGAYKIPLALEFMDAIRNLGSGTAHLETILEDKGNADIKAFFEKNMSFLKSLNQSFMEAYAKQNPPTPKFVELNTSVKPKAGTLINDEQSLQKFIDEVKQGQNAKHDVIYVVPKMKEALSEAAKNLPAAYKEGFENIQPSGAVGFTMSMGQRLQRLKEGREVVQDLREGRVGLEEQQQEQRQPREEGQRLSSETNINDLLDDLEGLGSLAELQTPPPHQEETLFVASQPQRSVLYNQQRQSDTATNTAENVVEPARKFSYPPHEIDMDIYDKLFSGMPYNNLASFISALNHQVEDQPNRGRTYNFKNHLDNVLPLMTFAIEGTKKAWADAENPEDKAEILAKLETFEAIEGMLKSLRALANNKSRYTEKNYEARLEKIIELLDKQEIPQEVKDELMDSLNETIIPHLSADKPNMFHQHKKGSTAFDATGDSLEIKGHQKRLKIEHSTSSDDPPKLTVTGKFNYSRKAVIGVQTGKFQGIKKHFAGRENQLSEMNAQVSDFVTVALNEYQKGTRENPIFLQPSQGNQAELSLAILMEFKKRAILEGRELIASDDTGKRIKITPDTKFSEAEKAYFEHFAMQVPKLDVGKWRNPISAENSAAFQLFKDVKMEDGRTLKDYAYKDRTIDNISEVMSQHLKTSIAAEQKQQAKSMGVMLETVSAAMEATVKEERSSSARM</sequence>
<dbReference type="EMBL" id="LKAJ02000001">
    <property type="protein sequence ID" value="MCS5711146.1"/>
    <property type="molecule type" value="Genomic_DNA"/>
</dbReference>
<dbReference type="STRING" id="295108.HT99x_01743"/>